<protein>
    <submittedName>
        <fullName evidence="1">Uncharacterized protein</fullName>
    </submittedName>
</protein>
<name>A0AAV8S8S5_9ROSI</name>
<evidence type="ECO:0000313" key="2">
    <source>
        <dbReference type="Proteomes" id="UP001159364"/>
    </source>
</evidence>
<evidence type="ECO:0000313" key="1">
    <source>
        <dbReference type="EMBL" id="KAJ8748489.1"/>
    </source>
</evidence>
<dbReference type="AlphaFoldDB" id="A0AAV8S8S5"/>
<comment type="caution">
    <text evidence="1">The sequence shown here is derived from an EMBL/GenBank/DDBJ whole genome shotgun (WGS) entry which is preliminary data.</text>
</comment>
<keyword evidence="2" id="KW-1185">Reference proteome</keyword>
<accession>A0AAV8S8S5</accession>
<reference evidence="1 2" key="1">
    <citation type="submission" date="2021-09" db="EMBL/GenBank/DDBJ databases">
        <title>Genomic insights and catalytic innovation underlie evolution of tropane alkaloids biosynthesis.</title>
        <authorList>
            <person name="Wang Y.-J."/>
            <person name="Tian T."/>
            <person name="Huang J.-P."/>
            <person name="Huang S.-X."/>
        </authorList>
    </citation>
    <scope>NUCLEOTIDE SEQUENCE [LARGE SCALE GENOMIC DNA]</scope>
    <source>
        <strain evidence="1">KIB-2018</strain>
        <tissue evidence="1">Leaf</tissue>
    </source>
</reference>
<dbReference type="Proteomes" id="UP001159364">
    <property type="component" value="Linkage Group LG12"/>
</dbReference>
<organism evidence="1 2">
    <name type="scientific">Erythroxylum novogranatense</name>
    <dbReference type="NCBI Taxonomy" id="1862640"/>
    <lineage>
        <taxon>Eukaryota</taxon>
        <taxon>Viridiplantae</taxon>
        <taxon>Streptophyta</taxon>
        <taxon>Embryophyta</taxon>
        <taxon>Tracheophyta</taxon>
        <taxon>Spermatophyta</taxon>
        <taxon>Magnoliopsida</taxon>
        <taxon>eudicotyledons</taxon>
        <taxon>Gunneridae</taxon>
        <taxon>Pentapetalae</taxon>
        <taxon>rosids</taxon>
        <taxon>fabids</taxon>
        <taxon>Malpighiales</taxon>
        <taxon>Erythroxylaceae</taxon>
        <taxon>Erythroxylum</taxon>
    </lineage>
</organism>
<dbReference type="EMBL" id="JAIWQS010000012">
    <property type="protein sequence ID" value="KAJ8748489.1"/>
    <property type="molecule type" value="Genomic_DNA"/>
</dbReference>
<gene>
    <name evidence="1" type="ORF">K2173_003386</name>
</gene>
<proteinExistence type="predicted"/>
<sequence>MTTLIAKHPNLFGPLQEYPWMITGSGRPPPVSDVWKPSNITSLEGLVGSSCMKQCLSGRQLEWILNPAFLELSVLYYEELLPTLSRWILYDP</sequence>